<accession>A0ABW2XMM8</accession>
<feature type="transmembrane region" description="Helical" evidence="2">
    <location>
        <begin position="102"/>
        <end position="121"/>
    </location>
</feature>
<dbReference type="Proteomes" id="UP001597063">
    <property type="component" value="Unassembled WGS sequence"/>
</dbReference>
<feature type="compositionally biased region" description="Low complexity" evidence="1">
    <location>
        <begin position="20"/>
        <end position="40"/>
    </location>
</feature>
<keyword evidence="2" id="KW-0812">Transmembrane</keyword>
<evidence type="ECO:0000256" key="1">
    <source>
        <dbReference type="SAM" id="MobiDB-lite"/>
    </source>
</evidence>
<name>A0ABW2XMM8_9ACTN</name>
<keyword evidence="2" id="KW-0472">Membrane</keyword>
<keyword evidence="4" id="KW-1185">Reference proteome</keyword>
<evidence type="ECO:0008006" key="5">
    <source>
        <dbReference type="Google" id="ProtNLM"/>
    </source>
</evidence>
<feature type="region of interest" description="Disordered" evidence="1">
    <location>
        <begin position="1"/>
        <end position="87"/>
    </location>
</feature>
<proteinExistence type="predicted"/>
<evidence type="ECO:0000313" key="4">
    <source>
        <dbReference type="Proteomes" id="UP001597063"/>
    </source>
</evidence>
<dbReference type="EMBL" id="JBHTGP010000011">
    <property type="protein sequence ID" value="MFD0686915.1"/>
    <property type="molecule type" value="Genomic_DNA"/>
</dbReference>
<comment type="caution">
    <text evidence="3">The sequence shown here is derived from an EMBL/GenBank/DDBJ whole genome shotgun (WGS) entry which is preliminary data.</text>
</comment>
<organism evidence="3 4">
    <name type="scientific">Actinomadura fibrosa</name>
    <dbReference type="NCBI Taxonomy" id="111802"/>
    <lineage>
        <taxon>Bacteria</taxon>
        <taxon>Bacillati</taxon>
        <taxon>Actinomycetota</taxon>
        <taxon>Actinomycetes</taxon>
        <taxon>Streptosporangiales</taxon>
        <taxon>Thermomonosporaceae</taxon>
        <taxon>Actinomadura</taxon>
    </lineage>
</organism>
<evidence type="ECO:0000313" key="3">
    <source>
        <dbReference type="EMBL" id="MFD0686915.1"/>
    </source>
</evidence>
<feature type="compositionally biased region" description="Basic and acidic residues" evidence="1">
    <location>
        <begin position="73"/>
        <end position="84"/>
    </location>
</feature>
<reference evidence="4" key="1">
    <citation type="journal article" date="2019" name="Int. J. Syst. Evol. Microbiol.">
        <title>The Global Catalogue of Microorganisms (GCM) 10K type strain sequencing project: providing services to taxonomists for standard genome sequencing and annotation.</title>
        <authorList>
            <consortium name="The Broad Institute Genomics Platform"/>
            <consortium name="The Broad Institute Genome Sequencing Center for Infectious Disease"/>
            <person name="Wu L."/>
            <person name="Ma J."/>
        </authorList>
    </citation>
    <scope>NUCLEOTIDE SEQUENCE [LARGE SCALE GENOMIC DNA]</scope>
    <source>
        <strain evidence="4">JCM 9371</strain>
    </source>
</reference>
<protein>
    <recommendedName>
        <fullName evidence="5">DUF485 domain-containing protein</fullName>
    </recommendedName>
</protein>
<sequence>MADERRVTVSSPPTARARARAASAGLPGESSEAAASDPGAAPGGERSGCEPVDTDPPDPARRPRPSASARAGRPPDRGMGGRDEDGPDLVQARALIRVQLRIALATAAAVLAVLAGLPPLLGLVPALGRARLYGVPPVWAALALGVQPLWVAISVRHLRRAERAERDVPRPADPS</sequence>
<feature type="transmembrane region" description="Helical" evidence="2">
    <location>
        <begin position="133"/>
        <end position="153"/>
    </location>
</feature>
<evidence type="ECO:0000256" key="2">
    <source>
        <dbReference type="SAM" id="Phobius"/>
    </source>
</evidence>
<gene>
    <name evidence="3" type="ORF">ACFQZM_20615</name>
</gene>
<keyword evidence="2" id="KW-1133">Transmembrane helix</keyword>
<dbReference type="RefSeq" id="WP_378323339.1">
    <property type="nucleotide sequence ID" value="NZ_JBHTGP010000011.1"/>
</dbReference>